<organism evidence="1 2">
    <name type="scientific">Melipona bicolor</name>
    <dbReference type="NCBI Taxonomy" id="60889"/>
    <lineage>
        <taxon>Eukaryota</taxon>
        <taxon>Metazoa</taxon>
        <taxon>Ecdysozoa</taxon>
        <taxon>Arthropoda</taxon>
        <taxon>Hexapoda</taxon>
        <taxon>Insecta</taxon>
        <taxon>Pterygota</taxon>
        <taxon>Neoptera</taxon>
        <taxon>Endopterygota</taxon>
        <taxon>Hymenoptera</taxon>
        <taxon>Apocrita</taxon>
        <taxon>Aculeata</taxon>
        <taxon>Apoidea</taxon>
        <taxon>Anthophila</taxon>
        <taxon>Apidae</taxon>
        <taxon>Melipona</taxon>
    </lineage>
</organism>
<evidence type="ECO:0000313" key="2">
    <source>
        <dbReference type="Proteomes" id="UP001177670"/>
    </source>
</evidence>
<reference evidence="1" key="1">
    <citation type="submission" date="2021-10" db="EMBL/GenBank/DDBJ databases">
        <title>Melipona bicolor Genome sequencing and assembly.</title>
        <authorList>
            <person name="Araujo N.S."/>
            <person name="Arias M.C."/>
        </authorList>
    </citation>
    <scope>NUCLEOTIDE SEQUENCE</scope>
    <source>
        <strain evidence="1">USP_2M_L1-L4_2017</strain>
        <tissue evidence="1">Whole body</tissue>
    </source>
</reference>
<keyword evidence="2" id="KW-1185">Reference proteome</keyword>
<proteinExistence type="predicted"/>
<accession>A0AA40KNU6</accession>
<evidence type="ECO:0000313" key="1">
    <source>
        <dbReference type="EMBL" id="KAK1127274.1"/>
    </source>
</evidence>
<name>A0AA40KNU6_9HYME</name>
<comment type="caution">
    <text evidence="1">The sequence shown here is derived from an EMBL/GenBank/DDBJ whole genome shotgun (WGS) entry which is preliminary data.</text>
</comment>
<protein>
    <submittedName>
        <fullName evidence="1">Uncharacterized protein</fullName>
    </submittedName>
</protein>
<dbReference type="AlphaFoldDB" id="A0AA40KNU6"/>
<gene>
    <name evidence="1" type="ORF">K0M31_003818</name>
</gene>
<dbReference type="Proteomes" id="UP001177670">
    <property type="component" value="Unassembled WGS sequence"/>
</dbReference>
<sequence>MFDYSRDVSGQSCTTSSSVATVSPRVYEEKRQVIKRIRLQARVQEKLWREMAATTVESYRAIAAMKFRESSDTNSQVSSYFINVLMKSKYNRCKSGSSHYDEESSNNETSSLHAVILMIRRPRGLRALQIEYRGLQIARVGIINRASRSYRDSPVARLAAISPARRGRV</sequence>
<dbReference type="EMBL" id="JAHYIQ010000012">
    <property type="protein sequence ID" value="KAK1127274.1"/>
    <property type="molecule type" value="Genomic_DNA"/>
</dbReference>